<evidence type="ECO:0000256" key="4">
    <source>
        <dbReference type="ARBA" id="ARBA00023224"/>
    </source>
</evidence>
<proteinExistence type="inferred from homology"/>
<dbReference type="Gene3D" id="6.10.340.10">
    <property type="match status" value="1"/>
</dbReference>
<organism evidence="10 11">
    <name type="scientific">Cohnella endophytica</name>
    <dbReference type="NCBI Taxonomy" id="2419778"/>
    <lineage>
        <taxon>Bacteria</taxon>
        <taxon>Bacillati</taxon>
        <taxon>Bacillota</taxon>
        <taxon>Bacilli</taxon>
        <taxon>Bacillales</taxon>
        <taxon>Paenibacillaceae</taxon>
        <taxon>Cohnella</taxon>
    </lineage>
</organism>
<evidence type="ECO:0000256" key="2">
    <source>
        <dbReference type="ARBA" id="ARBA00022475"/>
    </source>
</evidence>
<dbReference type="CDD" id="cd11386">
    <property type="entry name" value="MCP_signal"/>
    <property type="match status" value="1"/>
</dbReference>
<dbReference type="GO" id="GO:0005886">
    <property type="term" value="C:plasma membrane"/>
    <property type="evidence" value="ECO:0007669"/>
    <property type="project" value="UniProtKB-SubCell"/>
</dbReference>
<comment type="caution">
    <text evidence="10">The sequence shown here is derived from an EMBL/GenBank/DDBJ whole genome shotgun (WGS) entry which is preliminary data.</text>
</comment>
<dbReference type="PROSITE" id="PS50885">
    <property type="entry name" value="HAMP"/>
    <property type="match status" value="1"/>
</dbReference>
<dbReference type="PANTHER" id="PTHR32089:SF112">
    <property type="entry name" value="LYSOZYME-LIKE PROTEIN-RELATED"/>
    <property type="match status" value="1"/>
</dbReference>
<dbReference type="SMART" id="SM00304">
    <property type="entry name" value="HAMP"/>
    <property type="match status" value="1"/>
</dbReference>
<reference evidence="10 11" key="1">
    <citation type="submission" date="2018-10" db="EMBL/GenBank/DDBJ databases">
        <title>Cohnella sp. M2MS4P-1, whole genome shotgun sequence.</title>
        <authorList>
            <person name="Tuo L."/>
        </authorList>
    </citation>
    <scope>NUCLEOTIDE SEQUENCE [LARGE SCALE GENOMIC DNA]</scope>
    <source>
        <strain evidence="10 11">M2MS4P-1</strain>
    </source>
</reference>
<feature type="transmembrane region" description="Helical" evidence="7">
    <location>
        <begin position="77"/>
        <end position="97"/>
    </location>
</feature>
<dbReference type="PROSITE" id="PS50111">
    <property type="entry name" value="CHEMOTAXIS_TRANSDUC_2"/>
    <property type="match status" value="1"/>
</dbReference>
<protein>
    <submittedName>
        <fullName evidence="10">HAMP domain-containing protein</fullName>
    </submittedName>
</protein>
<feature type="transmembrane region" description="Helical" evidence="7">
    <location>
        <begin position="348"/>
        <end position="367"/>
    </location>
</feature>
<evidence type="ECO:0000259" key="8">
    <source>
        <dbReference type="PROSITE" id="PS50111"/>
    </source>
</evidence>
<keyword evidence="7" id="KW-0812">Transmembrane</keyword>
<dbReference type="PRINTS" id="PR00260">
    <property type="entry name" value="CHEMTRNSDUCR"/>
</dbReference>
<dbReference type="InterPro" id="IPR004089">
    <property type="entry name" value="MCPsignal_dom"/>
</dbReference>
<keyword evidence="2" id="KW-1003">Cell membrane</keyword>
<dbReference type="InterPro" id="IPR003660">
    <property type="entry name" value="HAMP_dom"/>
</dbReference>
<evidence type="ECO:0000256" key="7">
    <source>
        <dbReference type="SAM" id="Phobius"/>
    </source>
</evidence>
<dbReference type="SUPFAM" id="SSF58104">
    <property type="entry name" value="Methyl-accepting chemotaxis protein (MCP) signaling domain"/>
    <property type="match status" value="1"/>
</dbReference>
<feature type="domain" description="Methyl-accepting transducer" evidence="8">
    <location>
        <begin position="443"/>
        <end position="679"/>
    </location>
</feature>
<dbReference type="Gene3D" id="1.10.287.950">
    <property type="entry name" value="Methyl-accepting chemotaxis protein"/>
    <property type="match status" value="1"/>
</dbReference>
<dbReference type="Pfam" id="PF00015">
    <property type="entry name" value="MCPsignal"/>
    <property type="match status" value="1"/>
</dbReference>
<comment type="similarity">
    <text evidence="5">Belongs to the methyl-accepting chemotaxis (MCP) protein family.</text>
</comment>
<evidence type="ECO:0000256" key="3">
    <source>
        <dbReference type="ARBA" id="ARBA00023136"/>
    </source>
</evidence>
<dbReference type="GO" id="GO:0006935">
    <property type="term" value="P:chemotaxis"/>
    <property type="evidence" value="ECO:0007669"/>
    <property type="project" value="InterPro"/>
</dbReference>
<dbReference type="Proteomes" id="UP000282076">
    <property type="component" value="Unassembled WGS sequence"/>
</dbReference>
<evidence type="ECO:0000256" key="6">
    <source>
        <dbReference type="PROSITE-ProRule" id="PRU00284"/>
    </source>
</evidence>
<accession>A0A494Y781</accession>
<keyword evidence="3 7" id="KW-0472">Membrane</keyword>
<gene>
    <name evidence="10" type="ORF">D7Z26_05925</name>
</gene>
<sequence>MFLKDRLREGCIQTMSICIKDVNIPSSDNKTFKKGSNRVETRRIIARFVKRNRGGLGEEYGEMEVRRGFWKYLRFQVLLMMLVVLLIPLGCVGWVYYKTLSDDLGKIERSHALEVSDSANRLLDQLGEQLSGTVITNAKWGAFLDAYKAGDIKWIEENVNVSLDIIPHLSFVATVDENGEIISQQGKVADFTKQLKEISILEKIKQTPDVFGIIQMPEGLAIMAASRITDEQGNESSGILIFGRMLDDEAMKGVGKILNAGMAIRSSTGQTLATDEHTASLLARGANDSSALPQAGAAASFRSGTHDGKRFGEVSSGFPGFTGQSVAELVVAVPAEASGTVQKEMIRLSGIAGGLAVVLILLIAVMLHRRIVVPLVGFERFLDEVADGQLSVQLPDKVRRRGDEIGSIARSLMEMVEHLKQLVTGIRSTASDSSSAATRLTGETDAAASGANRIADSMREVAAGADSQAQGMKRGAEVTREIQTSMMIISDRTASVAAVSEQATQQAEEGNQIVTLAVEQMERIAASAGNSVSEAFELHEKSEQIGKMVEAISGIAYRTNLLALNANIEASRAGEHGRGFAVVAGEVRKLASQSDQTAAEIRREVEAIQSVIASVKAKIEDGYRETQSGATIVKDAGNAFRNISEGVKDMEAELREISSASQEIGAQVEELSALVDQTEAISESSAQRSQDVADIAESQMGSVRMVADAMVSLSKRIRDLELEVNRFKL</sequence>
<dbReference type="GO" id="GO:0004888">
    <property type="term" value="F:transmembrane signaling receptor activity"/>
    <property type="evidence" value="ECO:0007669"/>
    <property type="project" value="InterPro"/>
</dbReference>
<feature type="domain" description="HAMP" evidence="9">
    <location>
        <begin position="369"/>
        <end position="424"/>
    </location>
</feature>
<keyword evidence="4 6" id="KW-0807">Transducer</keyword>
<dbReference type="CDD" id="cd06225">
    <property type="entry name" value="HAMP"/>
    <property type="match status" value="1"/>
</dbReference>
<evidence type="ECO:0000256" key="5">
    <source>
        <dbReference type="ARBA" id="ARBA00029447"/>
    </source>
</evidence>
<dbReference type="InterPro" id="IPR007892">
    <property type="entry name" value="CHASE4"/>
</dbReference>
<dbReference type="PANTHER" id="PTHR32089">
    <property type="entry name" value="METHYL-ACCEPTING CHEMOTAXIS PROTEIN MCPB"/>
    <property type="match status" value="1"/>
</dbReference>
<evidence type="ECO:0000259" key="9">
    <source>
        <dbReference type="PROSITE" id="PS50885"/>
    </source>
</evidence>
<keyword evidence="7" id="KW-1133">Transmembrane helix</keyword>
<evidence type="ECO:0000313" key="11">
    <source>
        <dbReference type="Proteomes" id="UP000282076"/>
    </source>
</evidence>
<dbReference type="GO" id="GO:0007165">
    <property type="term" value="P:signal transduction"/>
    <property type="evidence" value="ECO:0007669"/>
    <property type="project" value="UniProtKB-KW"/>
</dbReference>
<dbReference type="InterPro" id="IPR004090">
    <property type="entry name" value="Chemotax_Me-accpt_rcpt"/>
</dbReference>
<comment type="subcellular location">
    <subcellularLocation>
        <location evidence="1">Cell membrane</location>
    </subcellularLocation>
</comment>
<evidence type="ECO:0000313" key="10">
    <source>
        <dbReference type="EMBL" id="RKP56178.1"/>
    </source>
</evidence>
<dbReference type="EMBL" id="RBZM01000003">
    <property type="protein sequence ID" value="RKP56178.1"/>
    <property type="molecule type" value="Genomic_DNA"/>
</dbReference>
<evidence type="ECO:0000256" key="1">
    <source>
        <dbReference type="ARBA" id="ARBA00004236"/>
    </source>
</evidence>
<dbReference type="Pfam" id="PF05228">
    <property type="entry name" value="CHASE4"/>
    <property type="match status" value="1"/>
</dbReference>
<keyword evidence="11" id="KW-1185">Reference proteome</keyword>
<name>A0A494Y781_9BACL</name>
<dbReference type="AlphaFoldDB" id="A0A494Y781"/>
<dbReference type="SMART" id="SM00283">
    <property type="entry name" value="MA"/>
    <property type="match status" value="1"/>
</dbReference>